<dbReference type="PANTHER" id="PTHR41542">
    <property type="entry name" value="BLL5807 PROTEIN"/>
    <property type="match status" value="1"/>
</dbReference>
<keyword evidence="2" id="KW-0472">Membrane</keyword>
<evidence type="ECO:0000313" key="4">
    <source>
        <dbReference type="EMBL" id="ETH30915.1"/>
    </source>
</evidence>
<gene>
    <name evidence="4" type="ORF">L566_3692</name>
</gene>
<keyword evidence="2" id="KW-1133">Transmembrane helix</keyword>
<feature type="compositionally biased region" description="Polar residues" evidence="1">
    <location>
        <begin position="71"/>
        <end position="83"/>
    </location>
</feature>
<reference evidence="4 5" key="1">
    <citation type="journal article" date="2013" name="Genome Announc.">
        <title>Genome Sequences of 28 Bordetella pertussis U.S. Outbreak Strains Dating from 2010 to 2012.</title>
        <authorList>
            <person name="Harvill E.T."/>
            <person name="Goodfield L.L."/>
            <person name="Ivanov Y."/>
            <person name="Meyer J.A."/>
            <person name="Newth C."/>
            <person name="Cassiday P."/>
            <person name="Tondella M.L."/>
            <person name="Liao P."/>
            <person name="Zimmerman J."/>
            <person name="Meert K."/>
            <person name="Wessel D."/>
            <person name="Berger J."/>
            <person name="Dean J.M."/>
            <person name="Holubkov R."/>
            <person name="Burr J."/>
            <person name="Liu T."/>
            <person name="Brinkac L."/>
            <person name="Kim M."/>
            <person name="Losada L."/>
        </authorList>
    </citation>
    <scope>NUCLEOTIDE SEQUENCE [LARGE SCALE GENOMIC DNA]</scope>
    <source>
        <strain evidence="4 5">CHLA-26</strain>
    </source>
</reference>
<comment type="caution">
    <text evidence="4">The sequence shown here is derived from an EMBL/GenBank/DDBJ whole genome shotgun (WGS) entry which is preliminary data.</text>
</comment>
<dbReference type="PANTHER" id="PTHR41542:SF1">
    <property type="entry name" value="BLL5807 PROTEIN"/>
    <property type="match status" value="1"/>
</dbReference>
<feature type="transmembrane region" description="Helical" evidence="2">
    <location>
        <begin position="125"/>
        <end position="145"/>
    </location>
</feature>
<dbReference type="EMBL" id="AXSB02000025">
    <property type="protein sequence ID" value="ETH30915.1"/>
    <property type="molecule type" value="Genomic_DNA"/>
</dbReference>
<feature type="compositionally biased region" description="Low complexity" evidence="1">
    <location>
        <begin position="84"/>
        <end position="98"/>
    </location>
</feature>
<dbReference type="SUPFAM" id="SSF54427">
    <property type="entry name" value="NTF2-like"/>
    <property type="match status" value="1"/>
</dbReference>
<dbReference type="Pfam" id="PF04280">
    <property type="entry name" value="Tim44"/>
    <property type="match status" value="1"/>
</dbReference>
<evidence type="ECO:0000256" key="2">
    <source>
        <dbReference type="SAM" id="Phobius"/>
    </source>
</evidence>
<feature type="region of interest" description="Disordered" evidence="1">
    <location>
        <begin position="184"/>
        <end position="217"/>
    </location>
</feature>
<sequence>MPVRFAAQAPTGAFPAAPAGEWRRVREEHKSMSRSRFSRFCAMALVAVAGTAMVGASFDAEARRMGGGSSFGRQSTNITQQRQAVTPPAAGAGSTAGATSAARPATAAAGTAAAGTAAKSGMSRWLGPIAGIAAGLGLAALLSHLGLSGAFAEFMASMLLIALVVFAVIFIVRRLRGGAPRQAMQGAYGAAGGNRPGQPSQQPMWRESLNPAPAQQPAAAPVAAAAPAAAAAALPKAGDDGNWFIPGDFDTPRFLQQAKDQFVRIQGIWDSGEVESLRDFLTDDLISELKPQLEARGAAANKTEVVLLNAELLGIETVSDGHLASVRFSGMLREAPGTEAFRFEEVWNLFKPADGGWLLAGIQQIPVEHAS</sequence>
<feature type="transmembrane region" description="Helical" evidence="2">
    <location>
        <begin position="151"/>
        <end position="172"/>
    </location>
</feature>
<accession>A0AAI9NEU8</accession>
<dbReference type="Gene3D" id="3.10.450.240">
    <property type="match status" value="1"/>
</dbReference>
<proteinExistence type="predicted"/>
<feature type="region of interest" description="Disordered" evidence="1">
    <location>
        <begin position="65"/>
        <end position="98"/>
    </location>
</feature>
<dbReference type="InterPro" id="IPR032710">
    <property type="entry name" value="NTF2-like_dom_sf"/>
</dbReference>
<evidence type="ECO:0000313" key="5">
    <source>
        <dbReference type="Proteomes" id="UP000018679"/>
    </source>
</evidence>
<evidence type="ECO:0000256" key="1">
    <source>
        <dbReference type="SAM" id="MobiDB-lite"/>
    </source>
</evidence>
<dbReference type="Proteomes" id="UP000018679">
    <property type="component" value="Unassembled WGS sequence"/>
</dbReference>
<protein>
    <submittedName>
        <fullName evidence="4">Tim44-like domain protein</fullName>
    </submittedName>
</protein>
<organism evidence="4 5">
    <name type="scientific">Bordetella pertussis CHLA-26</name>
    <dbReference type="NCBI Taxonomy" id="1331284"/>
    <lineage>
        <taxon>Bacteria</taxon>
        <taxon>Pseudomonadati</taxon>
        <taxon>Pseudomonadota</taxon>
        <taxon>Betaproteobacteria</taxon>
        <taxon>Burkholderiales</taxon>
        <taxon>Alcaligenaceae</taxon>
        <taxon>Bordetella</taxon>
    </lineage>
</organism>
<dbReference type="SMART" id="SM00978">
    <property type="entry name" value="Tim44"/>
    <property type="match status" value="1"/>
</dbReference>
<dbReference type="AlphaFoldDB" id="A0AAI9NEU8"/>
<dbReference type="InterPro" id="IPR007379">
    <property type="entry name" value="Tim44-like_dom"/>
</dbReference>
<name>A0AAI9NEU8_BORPT</name>
<feature type="domain" description="Tim44-like" evidence="3">
    <location>
        <begin position="237"/>
        <end position="364"/>
    </location>
</feature>
<keyword evidence="2" id="KW-0812">Transmembrane</keyword>
<feature type="transmembrane region" description="Helical" evidence="2">
    <location>
        <begin position="37"/>
        <end position="58"/>
    </location>
</feature>
<evidence type="ECO:0000259" key="3">
    <source>
        <dbReference type="SMART" id="SM00978"/>
    </source>
</evidence>